<protein>
    <submittedName>
        <fullName evidence="3">ADP-heptose--LPS heptosyltransferase II</fullName>
    </submittedName>
</protein>
<dbReference type="InterPro" id="IPR002201">
    <property type="entry name" value="Glyco_trans_9"/>
</dbReference>
<dbReference type="InterPro" id="IPR051199">
    <property type="entry name" value="LPS_LOS_Heptosyltrfase"/>
</dbReference>
<evidence type="ECO:0000313" key="4">
    <source>
        <dbReference type="Proteomes" id="UP000008291"/>
    </source>
</evidence>
<reference evidence="3 4" key="1">
    <citation type="journal article" date="2006" name="J. Bacteriol.">
        <title>The genome sequence of the obligately chemolithoautotrophic, facultatively anaerobic bacterium Thiobacillus denitrificans.</title>
        <authorList>
            <person name="Beller H.R."/>
            <person name="Chain P.S."/>
            <person name="Letain T.E."/>
            <person name="Chakicherla A."/>
            <person name="Larimer F.W."/>
            <person name="Richardson P.M."/>
            <person name="Coleman M.A."/>
            <person name="Wood A.P."/>
            <person name="Kelly D.P."/>
        </authorList>
    </citation>
    <scope>NUCLEOTIDE SEQUENCE [LARGE SCALE GENOMIC DNA]</scope>
    <source>
        <strain evidence="3 4">ATCC 25259</strain>
    </source>
</reference>
<dbReference type="Gene3D" id="3.40.50.2000">
    <property type="entry name" value="Glycogen Phosphorylase B"/>
    <property type="match status" value="2"/>
</dbReference>
<sequence length="393" mass="42394">MSGNWHDARRILCVRLDNMGDVLMTTPAIRALKAARPDRHITLLTSPAGAAVAKLIPDVDAVIVFDAPWMKGGEQRTIAPADDAALEALLRAGEYDAAVIFTVYSQSALPAAYLCYRAGIPLRLAHCRENPYALLTDWVAESEPGKTIRHEVRRQLDLVATVGCASDSQRMSFAVHDHACREVRQMLGALGLDFGRPWVLLHAGASAPSRRYPPPLFAQAVRLLAEAGCQTVLAGSADEVDDVEAIRRMADVPTLSLAGRLDLAGLGAAILLADVVICNNSGPAHLAAAIGTPLVELYALTNPQHTPWMVRHTLLFHDVPCRFCYKSVCPQGHHDCLRRVDPVEVAEAALALLPFGLRWMISEVAAPRPPIPVHPAKRAVLPRDKASCVGSAS</sequence>
<gene>
    <name evidence="3" type="ordered locus">Tbd_0742</name>
</gene>
<keyword evidence="4" id="KW-1185">Reference proteome</keyword>
<evidence type="ECO:0000313" key="3">
    <source>
        <dbReference type="EMBL" id="AAZ96695.1"/>
    </source>
</evidence>
<dbReference type="CAZy" id="GT9">
    <property type="family name" value="Glycosyltransferase Family 9"/>
</dbReference>
<dbReference type="AlphaFoldDB" id="Q3SKT0"/>
<dbReference type="PANTHER" id="PTHR30160">
    <property type="entry name" value="TETRAACYLDISACCHARIDE 4'-KINASE-RELATED"/>
    <property type="match status" value="1"/>
</dbReference>
<keyword evidence="1" id="KW-0328">Glycosyltransferase</keyword>
<dbReference type="EMBL" id="CP000116">
    <property type="protein sequence ID" value="AAZ96695.1"/>
    <property type="molecule type" value="Genomic_DNA"/>
</dbReference>
<proteinExistence type="predicted"/>
<dbReference type="PANTHER" id="PTHR30160:SF1">
    <property type="entry name" value="LIPOPOLYSACCHARIDE 1,2-N-ACETYLGLUCOSAMINETRANSFERASE-RELATED"/>
    <property type="match status" value="1"/>
</dbReference>
<dbReference type="OrthoDB" id="9797795at2"/>
<dbReference type="KEGG" id="tbd:Tbd_0742"/>
<organism evidence="3 4">
    <name type="scientific">Thiobacillus denitrificans (strain ATCC 25259 / T1)</name>
    <dbReference type="NCBI Taxonomy" id="292415"/>
    <lineage>
        <taxon>Bacteria</taxon>
        <taxon>Pseudomonadati</taxon>
        <taxon>Pseudomonadota</taxon>
        <taxon>Betaproteobacteria</taxon>
        <taxon>Nitrosomonadales</taxon>
        <taxon>Thiobacillaceae</taxon>
        <taxon>Thiobacillus</taxon>
    </lineage>
</organism>
<dbReference type="GO" id="GO:0009244">
    <property type="term" value="P:lipopolysaccharide core region biosynthetic process"/>
    <property type="evidence" value="ECO:0007669"/>
    <property type="project" value="TreeGrafter"/>
</dbReference>
<dbReference type="STRING" id="292415.Tbd_0742"/>
<dbReference type="RefSeq" id="WP_011311254.1">
    <property type="nucleotide sequence ID" value="NC_007404.1"/>
</dbReference>
<evidence type="ECO:0000256" key="2">
    <source>
        <dbReference type="ARBA" id="ARBA00022679"/>
    </source>
</evidence>
<dbReference type="eggNOG" id="COG0859">
    <property type="taxonomic scope" value="Bacteria"/>
</dbReference>
<evidence type="ECO:0000256" key="1">
    <source>
        <dbReference type="ARBA" id="ARBA00022676"/>
    </source>
</evidence>
<accession>Q3SKT0</accession>
<name>Q3SKT0_THIDA</name>
<dbReference type="HOGENOM" id="CLU_038371_0_3_4"/>
<dbReference type="GO" id="GO:0005829">
    <property type="term" value="C:cytosol"/>
    <property type="evidence" value="ECO:0007669"/>
    <property type="project" value="TreeGrafter"/>
</dbReference>
<keyword evidence="2 3" id="KW-0808">Transferase</keyword>
<dbReference type="CDD" id="cd03789">
    <property type="entry name" value="GT9_LPS_heptosyltransferase"/>
    <property type="match status" value="1"/>
</dbReference>
<dbReference type="Pfam" id="PF01075">
    <property type="entry name" value="Glyco_transf_9"/>
    <property type="match status" value="1"/>
</dbReference>
<dbReference type="GO" id="GO:0008713">
    <property type="term" value="F:ADP-heptose-lipopolysaccharide heptosyltransferase activity"/>
    <property type="evidence" value="ECO:0007669"/>
    <property type="project" value="TreeGrafter"/>
</dbReference>
<dbReference type="SUPFAM" id="SSF53756">
    <property type="entry name" value="UDP-Glycosyltransferase/glycogen phosphorylase"/>
    <property type="match status" value="1"/>
</dbReference>
<dbReference type="Proteomes" id="UP000008291">
    <property type="component" value="Chromosome"/>
</dbReference>